<dbReference type="Pfam" id="PF12796">
    <property type="entry name" value="Ank_2"/>
    <property type="match status" value="1"/>
</dbReference>
<feature type="region of interest" description="Disordered" evidence="5">
    <location>
        <begin position="739"/>
        <end position="759"/>
    </location>
</feature>
<dbReference type="InterPro" id="IPR011993">
    <property type="entry name" value="PH-like_dom_sf"/>
</dbReference>
<dbReference type="GO" id="GO:0008270">
    <property type="term" value="F:zinc ion binding"/>
    <property type="evidence" value="ECO:0007669"/>
    <property type="project" value="UniProtKB-KW"/>
</dbReference>
<dbReference type="SMART" id="SM00173">
    <property type="entry name" value="RAS"/>
    <property type="match status" value="1"/>
</dbReference>
<proteinExistence type="predicted"/>
<dbReference type="SMART" id="SM00174">
    <property type="entry name" value="RHO"/>
    <property type="match status" value="1"/>
</dbReference>
<name>A0A8C1S918_CYPCA</name>
<dbReference type="FunFam" id="2.30.29.30:FF:000199">
    <property type="entry name" value="Arf-GAP with GTPase, ANK repeat and PH domain-containing protein 3"/>
    <property type="match status" value="1"/>
</dbReference>
<dbReference type="InterPro" id="IPR027417">
    <property type="entry name" value="P-loop_NTPase"/>
</dbReference>
<feature type="region of interest" description="Disordered" evidence="5">
    <location>
        <begin position="497"/>
        <end position="540"/>
    </location>
</feature>
<dbReference type="SUPFAM" id="SSF50729">
    <property type="entry name" value="PH domain-like"/>
    <property type="match status" value="1"/>
</dbReference>
<feature type="compositionally biased region" description="Basic residues" evidence="5">
    <location>
        <begin position="524"/>
        <end position="534"/>
    </location>
</feature>
<keyword evidence="3" id="KW-0862">Zinc</keyword>
<dbReference type="InterPro" id="IPR036770">
    <property type="entry name" value="Ankyrin_rpt-contain_sf"/>
</dbReference>
<evidence type="ECO:0000256" key="3">
    <source>
        <dbReference type="ARBA" id="ARBA00022771"/>
    </source>
</evidence>
<evidence type="ECO:0000313" key="7">
    <source>
        <dbReference type="Proteomes" id="UP000694700"/>
    </source>
</evidence>
<dbReference type="AlphaFoldDB" id="A0A8C1S918"/>
<evidence type="ECO:0000256" key="1">
    <source>
        <dbReference type="ARBA" id="ARBA00022737"/>
    </source>
</evidence>
<dbReference type="Ensembl" id="ENSCCRT00015004505.1">
    <property type="protein sequence ID" value="ENSCCRP00015004315.1"/>
    <property type="gene ID" value="ENSCCRG00015000994.1"/>
</dbReference>
<dbReference type="PROSITE" id="PS51421">
    <property type="entry name" value="RAS"/>
    <property type="match status" value="1"/>
</dbReference>
<dbReference type="FunFam" id="3.40.50.300:FF:000178">
    <property type="entry name" value="Arf-GAP with GTPase, ANK repeat and PH domain-containing protein 1"/>
    <property type="match status" value="1"/>
</dbReference>
<keyword evidence="3" id="KW-0863">Zinc-finger</keyword>
<keyword evidence="1" id="KW-0677">Repeat</keyword>
<dbReference type="Gene3D" id="1.25.40.20">
    <property type="entry name" value="Ankyrin repeat-containing domain"/>
    <property type="match status" value="1"/>
</dbReference>
<dbReference type="PROSITE" id="PS51419">
    <property type="entry name" value="RAB"/>
    <property type="match status" value="1"/>
</dbReference>
<dbReference type="CDD" id="cd01250">
    <property type="entry name" value="PH_AGAP"/>
    <property type="match status" value="1"/>
</dbReference>
<dbReference type="Gene3D" id="2.30.29.30">
    <property type="entry name" value="Pleckstrin-homology domain (PH domain)/Phosphotyrosine-binding domain (PTB)"/>
    <property type="match status" value="1"/>
</dbReference>
<dbReference type="GO" id="GO:0005096">
    <property type="term" value="F:GTPase activator activity"/>
    <property type="evidence" value="ECO:0007669"/>
    <property type="project" value="TreeGrafter"/>
</dbReference>
<reference evidence="6" key="1">
    <citation type="submission" date="2025-08" db="UniProtKB">
        <authorList>
            <consortium name="Ensembl"/>
        </authorList>
    </citation>
    <scope>IDENTIFICATION</scope>
</reference>
<dbReference type="PROSITE" id="PS50088">
    <property type="entry name" value="ANK_REPEAT"/>
    <property type="match status" value="1"/>
</dbReference>
<dbReference type="PANTHER" id="PTHR45819:SF1">
    <property type="entry name" value="ARF-GAP WITH GTPASE, ANK REPEAT AND PH DOMAIN-CONTAINING PROTEIN 1"/>
    <property type="match status" value="1"/>
</dbReference>
<feature type="compositionally biased region" description="Low complexity" evidence="5">
    <location>
        <begin position="275"/>
        <end position="289"/>
    </location>
</feature>
<organism evidence="6 7">
    <name type="scientific">Cyprinus carpio</name>
    <name type="common">Common carp</name>
    <dbReference type="NCBI Taxonomy" id="7962"/>
    <lineage>
        <taxon>Eukaryota</taxon>
        <taxon>Metazoa</taxon>
        <taxon>Chordata</taxon>
        <taxon>Craniata</taxon>
        <taxon>Vertebrata</taxon>
        <taxon>Euteleostomi</taxon>
        <taxon>Actinopterygii</taxon>
        <taxon>Neopterygii</taxon>
        <taxon>Teleostei</taxon>
        <taxon>Ostariophysi</taxon>
        <taxon>Cypriniformes</taxon>
        <taxon>Cyprinidae</taxon>
        <taxon>Cyprininae</taxon>
        <taxon>Cyprinus</taxon>
    </lineage>
</organism>
<dbReference type="PROSITE" id="PS50297">
    <property type="entry name" value="ANK_REP_REGION"/>
    <property type="match status" value="1"/>
</dbReference>
<dbReference type="Proteomes" id="UP000694700">
    <property type="component" value="Unplaced"/>
</dbReference>
<dbReference type="SUPFAM" id="SSF52540">
    <property type="entry name" value="P-loop containing nucleoside triphosphate hydrolases"/>
    <property type="match status" value="1"/>
</dbReference>
<dbReference type="GO" id="GO:0003924">
    <property type="term" value="F:GTPase activity"/>
    <property type="evidence" value="ECO:0007669"/>
    <property type="project" value="InterPro"/>
</dbReference>
<evidence type="ECO:0000256" key="2">
    <source>
        <dbReference type="ARBA" id="ARBA00022741"/>
    </source>
</evidence>
<evidence type="ECO:0000256" key="4">
    <source>
        <dbReference type="PROSITE-ProRule" id="PRU00023"/>
    </source>
</evidence>
<feature type="compositionally biased region" description="Basic and acidic residues" evidence="5">
    <location>
        <begin position="322"/>
        <end position="337"/>
    </location>
</feature>
<evidence type="ECO:0000313" key="6">
    <source>
        <dbReference type="Ensembl" id="ENSCCRP00015004315.1"/>
    </source>
</evidence>
<feature type="region of interest" description="Disordered" evidence="5">
    <location>
        <begin position="268"/>
        <end position="343"/>
    </location>
</feature>
<keyword evidence="2" id="KW-0547">Nucleotide-binding</keyword>
<dbReference type="InterPro" id="IPR051282">
    <property type="entry name" value="Arf-GAP_GTPase_ANK_PH"/>
</dbReference>
<dbReference type="InterPro" id="IPR002110">
    <property type="entry name" value="Ankyrin_rpt"/>
</dbReference>
<dbReference type="InterPro" id="IPR001806">
    <property type="entry name" value="Small_GTPase"/>
</dbReference>
<keyword evidence="3" id="KW-0479">Metal-binding</keyword>
<dbReference type="GO" id="GO:0005525">
    <property type="term" value="F:GTP binding"/>
    <property type="evidence" value="ECO:0007669"/>
    <property type="project" value="InterPro"/>
</dbReference>
<dbReference type="PANTHER" id="PTHR45819">
    <property type="entry name" value="CENTAURIN-GAMMA-1A"/>
    <property type="match status" value="1"/>
</dbReference>
<dbReference type="PRINTS" id="PR00449">
    <property type="entry name" value="RASTRNSFRMNG"/>
</dbReference>
<keyword evidence="4" id="KW-0040">ANK repeat</keyword>
<feature type="repeat" description="ANK" evidence="4">
    <location>
        <begin position="669"/>
        <end position="701"/>
    </location>
</feature>
<sequence>MNYQQHLANSAAIRAEIQRFESVHPNIYSIYELLERVEDPLLQNQIREHVIAIEDAFVNSQEWTLSRSVPELKVGIVGNLASGKSALVHRYLTGTYVQEESPEGGRFKKEIVVDGQSFLLLIRDEGGPPEAQFALWVDAVIFVFSLEDEISFQTVYHYYSRMANYRNTAEVPLVLVGTQDAISAANPRVIDDTRARKLSNDLKRCTYYETCATYGLNVERVFQDVAQKIVATRKKQQLSIGPCKSLPNSPSHSSVCAAPVSAVHISQTSNGGGSLSDYSSSVPSTPSTSQKELRIDVPQTSNTPTPVRKQSKRRSNLFTSRKGSEPDREKKGLDGRADSIGSGRAIPIKQGMLLKRSGKSLNKEWKKKYVTLCDNGVLTYHPSLHDYMQNVHGKEIDLLRTTVKVPGKRPPRAISTCAAPSPKTNGLTKDMSSMQLGQTPGSVTSSSSASQMASGISLMSFNSRPDGMHQRSYSVSSADQWSDATVIANSGISTETGLGDSVCSSPSISSTTSPKMDPPPSPHANRKKHRRKKSTSNFKVDGFSGTAEGTSFLCTTSSYHKFIKVTTNSCRVIKMKLNFQTRSKHATGVNHVLTARVCFLCVCAFREERERWIRAKYEQKLFLASLTCTELTLGQQLLRATAEEDLRIVVILLAHGSRDEVNETCGEGDGRTALHLACRKGNVVITQLLLWYGVDIMARDAHGNTALAYARQANSQECMDVLLQYGCPDERYPLMATPNLSRRNNNRNNSCSSINSAVI</sequence>
<accession>A0A8C1S918</accession>
<dbReference type="Gene3D" id="3.40.50.300">
    <property type="entry name" value="P-loop containing nucleotide triphosphate hydrolases"/>
    <property type="match status" value="1"/>
</dbReference>
<dbReference type="SMART" id="SM00248">
    <property type="entry name" value="ANK"/>
    <property type="match status" value="2"/>
</dbReference>
<evidence type="ECO:0000256" key="5">
    <source>
        <dbReference type="SAM" id="MobiDB-lite"/>
    </source>
</evidence>
<dbReference type="SMART" id="SM00175">
    <property type="entry name" value="RAB"/>
    <property type="match status" value="1"/>
</dbReference>
<feature type="compositionally biased region" description="Low complexity" evidence="5">
    <location>
        <begin position="504"/>
        <end position="514"/>
    </location>
</feature>
<dbReference type="CDD" id="cd04103">
    <property type="entry name" value="Centaurin_gamma"/>
    <property type="match status" value="1"/>
</dbReference>
<dbReference type="SUPFAM" id="SSF48403">
    <property type="entry name" value="Ankyrin repeat"/>
    <property type="match status" value="1"/>
</dbReference>
<protein>
    <submittedName>
        <fullName evidence="6">ArfGAP with GTPase domain, ankyrin repeat and PH domain 1</fullName>
    </submittedName>
</protein>
<dbReference type="FunFam" id="1.25.40.20:FF:000027">
    <property type="entry name" value="Arf-GAP with GTPase, ANK repeat and PH domain-containing protein 1"/>
    <property type="match status" value="1"/>
</dbReference>
<dbReference type="Pfam" id="PF00071">
    <property type="entry name" value="Ras"/>
    <property type="match status" value="1"/>
</dbReference>